<dbReference type="AlphaFoldDB" id="A0A9I9E4F2"/>
<sequence length="106" mass="12102">IKSIFLLIRSLIVYRELSFLHFVTNKIKEKKMSYYNQPPPPVGVPPPQGYPSSQGYGPPTTTTASGYPLHGGYPPQGYPPPPQHDQNQKKDGCFRRWISEILWWTS</sequence>
<feature type="compositionally biased region" description="Low complexity" evidence="1">
    <location>
        <begin position="66"/>
        <end position="75"/>
    </location>
</feature>
<feature type="compositionally biased region" description="Pro residues" evidence="1">
    <location>
        <begin position="37"/>
        <end position="49"/>
    </location>
</feature>
<evidence type="ECO:0000313" key="2">
    <source>
        <dbReference type="EnsemblPlants" id="MELO3C028591.2.1"/>
    </source>
</evidence>
<name>A0A9I9E4F2_CUCME</name>
<feature type="compositionally biased region" description="Low complexity" evidence="1">
    <location>
        <begin position="50"/>
        <end position="59"/>
    </location>
</feature>
<dbReference type="EnsemblPlants" id="MELO3C028591.2.1">
    <property type="protein sequence ID" value="MELO3C028591.2.1"/>
    <property type="gene ID" value="MELO3C028591.2"/>
</dbReference>
<protein>
    <recommendedName>
        <fullName evidence="3">Cysteine-rich and transmembrane domain-containing protein A-like</fullName>
    </recommendedName>
</protein>
<accession>A0A9I9E4F2</accession>
<evidence type="ECO:0008006" key="3">
    <source>
        <dbReference type="Google" id="ProtNLM"/>
    </source>
</evidence>
<organism evidence="2">
    <name type="scientific">Cucumis melo</name>
    <name type="common">Muskmelon</name>
    <dbReference type="NCBI Taxonomy" id="3656"/>
    <lineage>
        <taxon>Eukaryota</taxon>
        <taxon>Viridiplantae</taxon>
        <taxon>Streptophyta</taxon>
        <taxon>Embryophyta</taxon>
        <taxon>Tracheophyta</taxon>
        <taxon>Spermatophyta</taxon>
        <taxon>Magnoliopsida</taxon>
        <taxon>eudicotyledons</taxon>
        <taxon>Gunneridae</taxon>
        <taxon>Pentapetalae</taxon>
        <taxon>rosids</taxon>
        <taxon>fabids</taxon>
        <taxon>Cucurbitales</taxon>
        <taxon>Cucurbitaceae</taxon>
        <taxon>Benincaseae</taxon>
        <taxon>Cucumis</taxon>
    </lineage>
</organism>
<dbReference type="Gramene" id="MELO3C028591.2.1">
    <property type="protein sequence ID" value="MELO3C028591.2.1"/>
    <property type="gene ID" value="MELO3C028591.2"/>
</dbReference>
<feature type="region of interest" description="Disordered" evidence="1">
    <location>
        <begin position="34"/>
        <end position="90"/>
    </location>
</feature>
<proteinExistence type="predicted"/>
<evidence type="ECO:0000256" key="1">
    <source>
        <dbReference type="SAM" id="MobiDB-lite"/>
    </source>
</evidence>
<reference evidence="2" key="1">
    <citation type="submission" date="2023-03" db="UniProtKB">
        <authorList>
            <consortium name="EnsemblPlants"/>
        </authorList>
    </citation>
    <scope>IDENTIFICATION</scope>
</reference>